<dbReference type="InterPro" id="IPR035969">
    <property type="entry name" value="Rab-GAP_TBC_sf"/>
</dbReference>
<dbReference type="Gene3D" id="1.10.472.80">
    <property type="entry name" value="Ypt/Rab-GAP domain of gyp1p, domain 3"/>
    <property type="match status" value="1"/>
</dbReference>
<dbReference type="Gramene" id="MELO3C004919.2.1">
    <property type="protein sequence ID" value="MELO3C004919.2.1"/>
    <property type="gene ID" value="MELO3C004919.2"/>
</dbReference>
<evidence type="ECO:0000313" key="1">
    <source>
        <dbReference type="EnsemblPlants" id="MELO3C004919.2.1"/>
    </source>
</evidence>
<accession>A0A9I9CK99</accession>
<name>A0A9I9CK99_CUCME</name>
<dbReference type="AlphaFoldDB" id="A0A9I9CK99"/>
<proteinExistence type="predicted"/>
<sequence length="164" mass="18538">MSSKGCSKIYLPKSVPSALLCFDIHLLSDEYKHLDKLESKCRIAAHLEALDVDVSLVAIEWFLCLFSKSLSSEIFRTLGTPNETIWPGYSKLPSVRVNFVKHQESIGEVKIWKKKTRKFWVLLHIPIAVIDPSSHPQTLPHCAIKGAITKQMTAIEEMVASEYN</sequence>
<reference evidence="1" key="1">
    <citation type="submission" date="2023-03" db="UniProtKB">
        <authorList>
            <consortium name="EnsemblPlants"/>
        </authorList>
    </citation>
    <scope>IDENTIFICATION</scope>
</reference>
<dbReference type="EnsemblPlants" id="MELO3C004919.2.1">
    <property type="protein sequence ID" value="MELO3C004919.2.1"/>
    <property type="gene ID" value="MELO3C004919.2"/>
</dbReference>
<protein>
    <submittedName>
        <fullName evidence="1">Uncharacterized protein</fullName>
    </submittedName>
</protein>
<dbReference type="SUPFAM" id="SSF47923">
    <property type="entry name" value="Ypt/Rab-GAP domain of gyp1p"/>
    <property type="match status" value="1"/>
</dbReference>
<organism evidence="1">
    <name type="scientific">Cucumis melo</name>
    <name type="common">Muskmelon</name>
    <dbReference type="NCBI Taxonomy" id="3656"/>
    <lineage>
        <taxon>Eukaryota</taxon>
        <taxon>Viridiplantae</taxon>
        <taxon>Streptophyta</taxon>
        <taxon>Embryophyta</taxon>
        <taxon>Tracheophyta</taxon>
        <taxon>Spermatophyta</taxon>
        <taxon>Magnoliopsida</taxon>
        <taxon>eudicotyledons</taxon>
        <taxon>Gunneridae</taxon>
        <taxon>Pentapetalae</taxon>
        <taxon>rosids</taxon>
        <taxon>fabids</taxon>
        <taxon>Cucurbitales</taxon>
        <taxon>Cucurbitaceae</taxon>
        <taxon>Benincaseae</taxon>
        <taxon>Cucumis</taxon>
    </lineage>
</organism>